<dbReference type="EMBL" id="LABZ01000013">
    <property type="protein sequence ID" value="KMO44609.1"/>
    <property type="molecule type" value="Genomic_DNA"/>
</dbReference>
<dbReference type="PATRIC" id="fig|1187852.3.peg.1113"/>
<gene>
    <name evidence="1" type="ORF">VQ03_02295</name>
</gene>
<evidence type="ECO:0000313" key="1">
    <source>
        <dbReference type="EMBL" id="KMO44609.1"/>
    </source>
</evidence>
<protein>
    <submittedName>
        <fullName evidence="1">Uncharacterized protein</fullName>
    </submittedName>
</protein>
<sequence>MEAPVSAYEFSRAVVIWTDVEHPEFGLARIETVIQAYDALHSARLLDVSRTAAPELWDATEQAIDIALINPSPATIKAAEDALTDLVKRTAPIPASIRRRLAPDTCASGPLSFRAIMQAVWPEHLIRELNRI</sequence>
<organism evidence="1 2">
    <name type="scientific">Methylobacterium tarhaniae</name>
    <dbReference type="NCBI Taxonomy" id="1187852"/>
    <lineage>
        <taxon>Bacteria</taxon>
        <taxon>Pseudomonadati</taxon>
        <taxon>Pseudomonadota</taxon>
        <taxon>Alphaproteobacteria</taxon>
        <taxon>Hyphomicrobiales</taxon>
        <taxon>Methylobacteriaceae</taxon>
        <taxon>Methylobacterium</taxon>
    </lineage>
</organism>
<name>A0A0J6TFB7_9HYPH</name>
<comment type="caution">
    <text evidence="1">The sequence shown here is derived from an EMBL/GenBank/DDBJ whole genome shotgun (WGS) entry which is preliminary data.</text>
</comment>
<dbReference type="AlphaFoldDB" id="A0A0J6TFB7"/>
<accession>A0A0J6TFB7</accession>
<reference evidence="1 2" key="1">
    <citation type="submission" date="2015-03" db="EMBL/GenBank/DDBJ databases">
        <title>Genome sequencing of Methylobacterium tarhaniae DSM 25844.</title>
        <authorList>
            <person name="Chaudhry V."/>
            <person name="Patil P.B."/>
        </authorList>
    </citation>
    <scope>NUCLEOTIDE SEQUENCE [LARGE SCALE GENOMIC DNA]</scope>
    <source>
        <strain evidence="1 2">DSM 25844</strain>
    </source>
</reference>
<dbReference type="Proteomes" id="UP000036449">
    <property type="component" value="Unassembled WGS sequence"/>
</dbReference>
<evidence type="ECO:0000313" key="2">
    <source>
        <dbReference type="Proteomes" id="UP000036449"/>
    </source>
</evidence>
<proteinExistence type="predicted"/>
<keyword evidence="2" id="KW-1185">Reference proteome</keyword>